<sequence>MASISSLSAVDYVEACSVRVGEFGELAGGFIWDTSELCVTRASGTPLMMDTMRLENDDEGSKLNRPCDIKIILPDSSRFFNGGKFGTLPNLAATWHGIWYEIMHSKLFQELLVNPNEALPGPMTKLQEAIPRLIDEIIFFSSYRQHICISTSAGEVLVNIYQLPQRNIHVILNGVDDAKFAQDPEAGAALRRKMGSLSMQALSWEWLGTSLGTKDTHFWCERKCLSEGLNFGLNFGRNRPFRPKYTVSAGIGRFAGIAGTADIGRNGPKRPDSGRFSPVLGKSARVSAASGRVGPSRHEKKKKHVADAARRGTDARAAASGARRRVAPRPTQVRRLRRRVRAFQVKRHPGVFLLVAASGPWRRRYAELGSNVKVLGAWEPMELSKFYNALDVFVNPTLRPQGLDLTLIEAMHCGKPVLTPNEGFGE</sequence>
<dbReference type="EMBL" id="JAZDWU010000007">
    <property type="protein sequence ID" value="KAK9995965.1"/>
    <property type="molecule type" value="Genomic_DNA"/>
</dbReference>
<evidence type="ECO:0008006" key="4">
    <source>
        <dbReference type="Google" id="ProtNLM"/>
    </source>
</evidence>
<name>A0AAW2CG33_9ROSI</name>
<keyword evidence="3" id="KW-1185">Reference proteome</keyword>
<evidence type="ECO:0000256" key="1">
    <source>
        <dbReference type="SAM" id="MobiDB-lite"/>
    </source>
</evidence>
<evidence type="ECO:0000313" key="3">
    <source>
        <dbReference type="Proteomes" id="UP001459277"/>
    </source>
</evidence>
<feature type="compositionally biased region" description="Basic residues" evidence="1">
    <location>
        <begin position="322"/>
        <end position="331"/>
    </location>
</feature>
<dbReference type="Gene3D" id="3.40.50.2000">
    <property type="entry name" value="Glycogen Phosphorylase B"/>
    <property type="match status" value="2"/>
</dbReference>
<feature type="region of interest" description="Disordered" evidence="1">
    <location>
        <begin position="262"/>
        <end position="331"/>
    </location>
</feature>
<evidence type="ECO:0000313" key="2">
    <source>
        <dbReference type="EMBL" id="KAK9995965.1"/>
    </source>
</evidence>
<dbReference type="AlphaFoldDB" id="A0AAW2CG33"/>
<comment type="caution">
    <text evidence="2">The sequence shown here is derived from an EMBL/GenBank/DDBJ whole genome shotgun (WGS) entry which is preliminary data.</text>
</comment>
<accession>A0AAW2CG33</accession>
<dbReference type="SUPFAM" id="SSF53756">
    <property type="entry name" value="UDP-Glycosyltransferase/glycogen phosphorylase"/>
    <property type="match status" value="2"/>
</dbReference>
<reference evidence="2 3" key="1">
    <citation type="submission" date="2024-01" db="EMBL/GenBank/DDBJ databases">
        <title>A telomere-to-telomere, gap-free genome of sweet tea (Lithocarpus litseifolius).</title>
        <authorList>
            <person name="Zhou J."/>
        </authorList>
    </citation>
    <scope>NUCLEOTIDE SEQUENCE [LARGE SCALE GENOMIC DNA]</scope>
    <source>
        <strain evidence="2">Zhou-2022a</strain>
        <tissue evidence="2">Leaf</tissue>
    </source>
</reference>
<dbReference type="Proteomes" id="UP001459277">
    <property type="component" value="Unassembled WGS sequence"/>
</dbReference>
<dbReference type="PANTHER" id="PTHR46686">
    <property type="entry name" value="GLYCOSYLTRANSFERASE"/>
    <property type="match status" value="1"/>
</dbReference>
<dbReference type="PANTHER" id="PTHR46686:SF2">
    <property type="entry name" value="GLYCOSYLTRANSFERASE"/>
    <property type="match status" value="1"/>
</dbReference>
<feature type="compositionally biased region" description="Basic and acidic residues" evidence="1">
    <location>
        <begin position="305"/>
        <end position="314"/>
    </location>
</feature>
<protein>
    <recommendedName>
        <fullName evidence="4">Glycosyl transferase family 1 domain-containing protein</fullName>
    </recommendedName>
</protein>
<proteinExistence type="predicted"/>
<dbReference type="Pfam" id="PF13692">
    <property type="entry name" value="Glyco_trans_1_4"/>
    <property type="match status" value="1"/>
</dbReference>
<organism evidence="2 3">
    <name type="scientific">Lithocarpus litseifolius</name>
    <dbReference type="NCBI Taxonomy" id="425828"/>
    <lineage>
        <taxon>Eukaryota</taxon>
        <taxon>Viridiplantae</taxon>
        <taxon>Streptophyta</taxon>
        <taxon>Embryophyta</taxon>
        <taxon>Tracheophyta</taxon>
        <taxon>Spermatophyta</taxon>
        <taxon>Magnoliopsida</taxon>
        <taxon>eudicotyledons</taxon>
        <taxon>Gunneridae</taxon>
        <taxon>Pentapetalae</taxon>
        <taxon>rosids</taxon>
        <taxon>fabids</taxon>
        <taxon>Fagales</taxon>
        <taxon>Fagaceae</taxon>
        <taxon>Lithocarpus</taxon>
    </lineage>
</organism>
<gene>
    <name evidence="2" type="ORF">SO802_020651</name>
</gene>